<name>A0A5B7FMW4_PORTR</name>
<dbReference type="AlphaFoldDB" id="A0A5B7FMW4"/>
<sequence length="71" mass="7708">MAWQILAGQEVVSMVEAGVGDRGRGVRVRQTSFEEANQDPCVKDQTHCIAYPDPNCHDIAGLNSLSFSSLT</sequence>
<gene>
    <name evidence="1" type="ORF">E2C01_040269</name>
</gene>
<keyword evidence="2" id="KW-1185">Reference proteome</keyword>
<comment type="caution">
    <text evidence="1">The sequence shown here is derived from an EMBL/GenBank/DDBJ whole genome shotgun (WGS) entry which is preliminary data.</text>
</comment>
<proteinExistence type="predicted"/>
<protein>
    <submittedName>
        <fullName evidence="1">Uncharacterized protein</fullName>
    </submittedName>
</protein>
<evidence type="ECO:0000313" key="1">
    <source>
        <dbReference type="EMBL" id="MPC46549.1"/>
    </source>
</evidence>
<reference evidence="1 2" key="1">
    <citation type="submission" date="2019-05" db="EMBL/GenBank/DDBJ databases">
        <title>Another draft genome of Portunus trituberculatus and its Hox gene families provides insights of decapod evolution.</title>
        <authorList>
            <person name="Jeong J.-H."/>
            <person name="Song I."/>
            <person name="Kim S."/>
            <person name="Choi T."/>
            <person name="Kim D."/>
            <person name="Ryu S."/>
            <person name="Kim W."/>
        </authorList>
    </citation>
    <scope>NUCLEOTIDE SEQUENCE [LARGE SCALE GENOMIC DNA]</scope>
    <source>
        <tissue evidence="1">Muscle</tissue>
    </source>
</reference>
<dbReference type="Proteomes" id="UP000324222">
    <property type="component" value="Unassembled WGS sequence"/>
</dbReference>
<accession>A0A5B7FMW4</accession>
<evidence type="ECO:0000313" key="2">
    <source>
        <dbReference type="Proteomes" id="UP000324222"/>
    </source>
</evidence>
<organism evidence="1 2">
    <name type="scientific">Portunus trituberculatus</name>
    <name type="common">Swimming crab</name>
    <name type="synonym">Neptunus trituberculatus</name>
    <dbReference type="NCBI Taxonomy" id="210409"/>
    <lineage>
        <taxon>Eukaryota</taxon>
        <taxon>Metazoa</taxon>
        <taxon>Ecdysozoa</taxon>
        <taxon>Arthropoda</taxon>
        <taxon>Crustacea</taxon>
        <taxon>Multicrustacea</taxon>
        <taxon>Malacostraca</taxon>
        <taxon>Eumalacostraca</taxon>
        <taxon>Eucarida</taxon>
        <taxon>Decapoda</taxon>
        <taxon>Pleocyemata</taxon>
        <taxon>Brachyura</taxon>
        <taxon>Eubrachyura</taxon>
        <taxon>Portunoidea</taxon>
        <taxon>Portunidae</taxon>
        <taxon>Portuninae</taxon>
        <taxon>Portunus</taxon>
    </lineage>
</organism>
<dbReference type="EMBL" id="VSRR010007264">
    <property type="protein sequence ID" value="MPC46549.1"/>
    <property type="molecule type" value="Genomic_DNA"/>
</dbReference>